<organism evidence="9 10">
    <name type="scientific">Chthoniobacter flavus Ellin428</name>
    <dbReference type="NCBI Taxonomy" id="497964"/>
    <lineage>
        <taxon>Bacteria</taxon>
        <taxon>Pseudomonadati</taxon>
        <taxon>Verrucomicrobiota</taxon>
        <taxon>Spartobacteria</taxon>
        <taxon>Chthoniobacterales</taxon>
        <taxon>Chthoniobacteraceae</taxon>
        <taxon>Chthoniobacter</taxon>
    </lineage>
</organism>
<evidence type="ECO:0000256" key="7">
    <source>
        <dbReference type="ARBA" id="ARBA00048954"/>
    </source>
</evidence>
<feature type="domain" description="Helicase ATP-binding" evidence="8">
    <location>
        <begin position="25"/>
        <end position="293"/>
    </location>
</feature>
<protein>
    <recommendedName>
        <fullName evidence="6">DNA 5'-3' helicase</fullName>
        <ecNumber evidence="6">5.6.2.3</ecNumber>
    </recommendedName>
</protein>
<dbReference type="InterPro" id="IPR014013">
    <property type="entry name" value="Helic_SF1/SF2_ATP-bd_DinG/Rad3"/>
</dbReference>
<dbReference type="InParanoid" id="B4D6W3"/>
<dbReference type="GO" id="GO:0043139">
    <property type="term" value="F:5'-3' DNA helicase activity"/>
    <property type="evidence" value="ECO:0007669"/>
    <property type="project" value="UniProtKB-EC"/>
</dbReference>
<keyword evidence="10" id="KW-1185">Reference proteome</keyword>
<dbReference type="Pfam" id="PF00270">
    <property type="entry name" value="DEAD"/>
    <property type="match status" value="1"/>
</dbReference>
<dbReference type="PANTHER" id="PTHR11472">
    <property type="entry name" value="DNA REPAIR DEAD HELICASE RAD3/XP-D SUBFAMILY MEMBER"/>
    <property type="match status" value="1"/>
</dbReference>
<dbReference type="SUPFAM" id="SSF52540">
    <property type="entry name" value="P-loop containing nucleoside triphosphate hydrolases"/>
    <property type="match status" value="1"/>
</dbReference>
<keyword evidence="9" id="KW-0347">Helicase</keyword>
<dbReference type="InterPro" id="IPR014001">
    <property type="entry name" value="Helicase_ATP-bd"/>
</dbReference>
<keyword evidence="4" id="KW-0067">ATP-binding</keyword>
<dbReference type="Proteomes" id="UP000005824">
    <property type="component" value="Unassembled WGS sequence"/>
</dbReference>
<dbReference type="InterPro" id="IPR006555">
    <property type="entry name" value="ATP-dep_Helicase_C"/>
</dbReference>
<dbReference type="EC" id="5.6.2.3" evidence="6"/>
<comment type="similarity">
    <text evidence="5">Belongs to the helicase family. DinG subfamily.</text>
</comment>
<gene>
    <name evidence="9" type="ORF">CfE428DRAFT_4653</name>
</gene>
<dbReference type="GO" id="GO:0016818">
    <property type="term" value="F:hydrolase activity, acting on acid anhydrides, in phosphorus-containing anhydrides"/>
    <property type="evidence" value="ECO:0007669"/>
    <property type="project" value="InterPro"/>
</dbReference>
<dbReference type="GO" id="GO:0003676">
    <property type="term" value="F:nucleic acid binding"/>
    <property type="evidence" value="ECO:0007669"/>
    <property type="project" value="InterPro"/>
</dbReference>
<evidence type="ECO:0000259" key="8">
    <source>
        <dbReference type="PROSITE" id="PS51193"/>
    </source>
</evidence>
<dbReference type="SMART" id="SM00487">
    <property type="entry name" value="DEXDc"/>
    <property type="match status" value="1"/>
</dbReference>
<keyword evidence="2" id="KW-0547">Nucleotide-binding</keyword>
<dbReference type="GO" id="GO:0005524">
    <property type="term" value="F:ATP binding"/>
    <property type="evidence" value="ECO:0007669"/>
    <property type="project" value="UniProtKB-KW"/>
</dbReference>
<evidence type="ECO:0000256" key="3">
    <source>
        <dbReference type="ARBA" id="ARBA00022801"/>
    </source>
</evidence>
<keyword evidence="3" id="KW-0378">Hydrolase</keyword>
<evidence type="ECO:0000256" key="4">
    <source>
        <dbReference type="ARBA" id="ARBA00022840"/>
    </source>
</evidence>
<evidence type="ECO:0000256" key="5">
    <source>
        <dbReference type="ARBA" id="ARBA00038058"/>
    </source>
</evidence>
<evidence type="ECO:0000313" key="9">
    <source>
        <dbReference type="EMBL" id="EDY17914.1"/>
    </source>
</evidence>
<dbReference type="Gene3D" id="3.40.50.300">
    <property type="entry name" value="P-loop containing nucleotide triphosphate hydrolases"/>
    <property type="match status" value="2"/>
</dbReference>
<dbReference type="SMART" id="SM00491">
    <property type="entry name" value="HELICc2"/>
    <property type="match status" value="1"/>
</dbReference>
<dbReference type="EMBL" id="ABVL01000016">
    <property type="protein sequence ID" value="EDY17914.1"/>
    <property type="molecule type" value="Genomic_DNA"/>
</dbReference>
<proteinExistence type="inferred from homology"/>
<dbReference type="GO" id="GO:0006281">
    <property type="term" value="P:DNA repair"/>
    <property type="evidence" value="ECO:0007669"/>
    <property type="project" value="TreeGrafter"/>
</dbReference>
<evidence type="ECO:0000256" key="2">
    <source>
        <dbReference type="ARBA" id="ARBA00022741"/>
    </source>
</evidence>
<comment type="catalytic activity">
    <reaction evidence="7">
        <text>ATP + H2O = ADP + phosphate + H(+)</text>
        <dbReference type="Rhea" id="RHEA:13065"/>
        <dbReference type="ChEBI" id="CHEBI:15377"/>
        <dbReference type="ChEBI" id="CHEBI:15378"/>
        <dbReference type="ChEBI" id="CHEBI:30616"/>
        <dbReference type="ChEBI" id="CHEBI:43474"/>
        <dbReference type="ChEBI" id="CHEBI:456216"/>
        <dbReference type="EC" id="5.6.2.3"/>
    </reaction>
</comment>
<dbReference type="InterPro" id="IPR027417">
    <property type="entry name" value="P-loop_NTPase"/>
</dbReference>
<name>B4D6W3_9BACT</name>
<comment type="caution">
    <text evidence="9">The sequence shown here is derived from an EMBL/GenBank/DDBJ whole genome shotgun (WGS) entry which is preliminary data.</text>
</comment>
<evidence type="ECO:0000256" key="1">
    <source>
        <dbReference type="ARBA" id="ARBA00001966"/>
    </source>
</evidence>
<evidence type="ECO:0000313" key="10">
    <source>
        <dbReference type="Proteomes" id="UP000005824"/>
    </source>
</evidence>
<dbReference type="PANTHER" id="PTHR11472:SF34">
    <property type="entry name" value="REGULATOR OF TELOMERE ELONGATION HELICASE 1"/>
    <property type="match status" value="1"/>
</dbReference>
<comment type="cofactor">
    <cofactor evidence="1">
        <name>[4Fe-4S] cluster</name>
        <dbReference type="ChEBI" id="CHEBI:49883"/>
    </cofactor>
</comment>
<dbReference type="InterPro" id="IPR045028">
    <property type="entry name" value="DinG/Rad3-like"/>
</dbReference>
<dbReference type="Pfam" id="PF13307">
    <property type="entry name" value="Helicase_C_2"/>
    <property type="match status" value="1"/>
</dbReference>
<dbReference type="AlphaFoldDB" id="B4D6W3"/>
<sequence length="661" mass="74604">MISLDPDNAATAFPERVREIFSETGMLAKAKNFEYRREQQEMAVSVATALSEQRHVVIEAGTGVGKSLAYLVPAVLWALEHKKKAVVSTYTINLQEQLVYKDIPIVQKVLPVEFEAMLWKGRANYICPLRLERAIAHAQELFTSPEQAELQRIWEWAQTTQDGTLSDFSVEPDSSVWAQVCSEQHICTTKSCGNNPKCFYQRARKRLLTADVVVMNHTLFFLNLGGIAEQEENESGYLFANDFVIFDEAHTVEQVAAKQIGLGVSQYGLRYALQRLYNPKTKKGLFQVHRNPNAVKETATLIEEVDSFFDKLGERGDFKKGREYRVRQPDIVMDSLTAPLAKLQQMVVETLRGIEDDLGKAELQDLGRRIRDARSAIATFLKQEAEDHVYWIEKTGKTQQYHALHAAPVDVAAYLRALLFPEGKCCIMTSATLSVGNEALTYFRNRVGADEVEARQIGSPFDYERQMKIYVTRKMPDPRDSGYEAALAEQIEHFVGMSKGRAFVLFTSYKAMTNLASALRERLDDLDYKLLVQGEGLPRHRLISEFKKDERHVLFGTESFWSGVDVPGEALSNVIITRLPFAVPDHPLIEARLELIEANGGDAFAEYSLPEAILKLRQGVGRLIRTKQDQGIVVILDNRVLTKSYGQAFMRALPKCPVEVV</sequence>
<dbReference type="STRING" id="497964.CfE428DRAFT_4653"/>
<accession>B4D6W3</accession>
<dbReference type="FunCoup" id="B4D6W3">
    <property type="interactions" value="174"/>
</dbReference>
<dbReference type="InterPro" id="IPR011545">
    <property type="entry name" value="DEAD/DEAH_box_helicase_dom"/>
</dbReference>
<reference evidence="9 10" key="1">
    <citation type="journal article" date="2011" name="J. Bacteriol.">
        <title>Genome sequence of Chthoniobacter flavus Ellin428, an aerobic heterotrophic soil bacterium.</title>
        <authorList>
            <person name="Kant R."/>
            <person name="van Passel M.W."/>
            <person name="Palva A."/>
            <person name="Lucas S."/>
            <person name="Lapidus A."/>
            <person name="Glavina Del Rio T."/>
            <person name="Dalin E."/>
            <person name="Tice H."/>
            <person name="Bruce D."/>
            <person name="Goodwin L."/>
            <person name="Pitluck S."/>
            <person name="Larimer F.W."/>
            <person name="Land M.L."/>
            <person name="Hauser L."/>
            <person name="Sangwan P."/>
            <person name="de Vos W.M."/>
            <person name="Janssen P.H."/>
            <person name="Smidt H."/>
        </authorList>
    </citation>
    <scope>NUCLEOTIDE SEQUENCE [LARGE SCALE GENOMIC DNA]</scope>
    <source>
        <strain evidence="9 10">Ellin428</strain>
    </source>
</reference>
<dbReference type="eggNOG" id="COG1199">
    <property type="taxonomic scope" value="Bacteria"/>
</dbReference>
<dbReference type="FunFam" id="3.40.50.300:FF:000437">
    <property type="entry name" value="ATP-dependent DNA helicase DinG"/>
    <property type="match status" value="1"/>
</dbReference>
<evidence type="ECO:0000256" key="6">
    <source>
        <dbReference type="ARBA" id="ARBA00044969"/>
    </source>
</evidence>
<dbReference type="PROSITE" id="PS51193">
    <property type="entry name" value="HELICASE_ATP_BIND_2"/>
    <property type="match status" value="1"/>
</dbReference>